<keyword evidence="2" id="KW-1185">Reference proteome</keyword>
<comment type="caution">
    <text evidence="1">The sequence shown here is derived from an EMBL/GenBank/DDBJ whole genome shotgun (WGS) entry which is preliminary data.</text>
</comment>
<sequence>MPRRFTSRRKRKANPSDLIARSSLPHWIISALRASGVRRFSKLATFRDDEILSIQGIGPRALFLIRQGMVDATATPGPGTDDRESSIG</sequence>
<gene>
    <name evidence="1" type="ORF">RGCCGE502_18190</name>
</gene>
<accession>S3HFN7</accession>
<dbReference type="HOGENOM" id="CLU_2466839_0_0_5"/>
<dbReference type="Proteomes" id="UP000014411">
    <property type="component" value="Unassembled WGS sequence"/>
</dbReference>
<protein>
    <submittedName>
        <fullName evidence="1">Uncharacterized protein</fullName>
    </submittedName>
</protein>
<dbReference type="EMBL" id="AEYE02000021">
    <property type="protein sequence ID" value="EPE96890.1"/>
    <property type="molecule type" value="Genomic_DNA"/>
</dbReference>
<proteinExistence type="predicted"/>
<dbReference type="STRING" id="990285.RGCCGE502_18190"/>
<evidence type="ECO:0000313" key="2">
    <source>
        <dbReference type="Proteomes" id="UP000014411"/>
    </source>
</evidence>
<name>S3HFN7_9HYPH</name>
<reference evidence="1 2" key="1">
    <citation type="journal article" date="2012" name="J. Bacteriol.">
        <title>Genome sequence of Rhizobium grahamii CCGE502, a broad-host-range symbiont with low nodulation competitiveness in Phaseolus vulgaris.</title>
        <authorList>
            <person name="Althabegoiti M.J."/>
            <person name="Lozano L."/>
            <person name="Torres-Tejerizo G."/>
            <person name="Ormeno-Orrillo E."/>
            <person name="Rogel M.A."/>
            <person name="Gonzalez V."/>
            <person name="Martinez-Romero E."/>
        </authorList>
    </citation>
    <scope>NUCLEOTIDE SEQUENCE [LARGE SCALE GENOMIC DNA]</scope>
    <source>
        <strain evidence="1 2">CCGE 502</strain>
    </source>
</reference>
<dbReference type="AlphaFoldDB" id="S3HFN7"/>
<organism evidence="1 2">
    <name type="scientific">Rhizobium grahamii CCGE 502</name>
    <dbReference type="NCBI Taxonomy" id="990285"/>
    <lineage>
        <taxon>Bacteria</taxon>
        <taxon>Pseudomonadati</taxon>
        <taxon>Pseudomonadota</taxon>
        <taxon>Alphaproteobacteria</taxon>
        <taxon>Hyphomicrobiales</taxon>
        <taxon>Rhizobiaceae</taxon>
        <taxon>Rhizobium/Agrobacterium group</taxon>
        <taxon>Rhizobium</taxon>
    </lineage>
</organism>
<evidence type="ECO:0000313" key="1">
    <source>
        <dbReference type="EMBL" id="EPE96890.1"/>
    </source>
</evidence>